<reference evidence="2 3" key="1">
    <citation type="submission" date="2024-01" db="EMBL/GenBank/DDBJ databases">
        <title>Unpublished Manusciprt.</title>
        <authorList>
            <person name="Duman M."/>
            <person name="Valdes E.G."/>
            <person name="Ajmi N."/>
            <person name="Altun S."/>
            <person name="Saticioglu I.B."/>
        </authorList>
    </citation>
    <scope>NUCLEOTIDE SEQUENCE [LARGE SCALE GENOMIC DNA]</scope>
    <source>
        <strain evidence="2 3">148P</strain>
    </source>
</reference>
<feature type="domain" description="LapA adhesin" evidence="1">
    <location>
        <begin position="1"/>
        <end position="36"/>
    </location>
</feature>
<dbReference type="Proteomes" id="UP001335100">
    <property type="component" value="Unassembled WGS sequence"/>
</dbReference>
<sequence length="154" mass="15608">MYVDGGNVSVTITGTTGGDFEHLEVSPTAAVTAVTDSIDTSTVTLTATASAVEGGVVTYVASVTSPVTGTPLVISLANGQSITIPVNASSGSVDFIAPNNVLNTNTPLTNSITGVTGGNYEHLFSPLRMNWVSITLLTGLPRSSKLMPNPPSGL</sequence>
<name>A0ABU7I1W7_9PSED</name>
<gene>
    <name evidence="2" type="ORF">V0R50_31740</name>
</gene>
<feature type="domain" description="LapA adhesin" evidence="1">
    <location>
        <begin position="39"/>
        <end position="124"/>
    </location>
</feature>
<evidence type="ECO:0000313" key="2">
    <source>
        <dbReference type="EMBL" id="MEE1937806.1"/>
    </source>
</evidence>
<comment type="caution">
    <text evidence="2">The sequence shown here is derived from an EMBL/GenBank/DDBJ whole genome shotgun (WGS) entry which is preliminary data.</text>
</comment>
<organism evidence="2 3">
    <name type="scientific">Pseudomonas ulcerans</name>
    <dbReference type="NCBI Taxonomy" id="3115852"/>
    <lineage>
        <taxon>Bacteria</taxon>
        <taxon>Pseudomonadati</taxon>
        <taxon>Pseudomonadota</taxon>
        <taxon>Gammaproteobacteria</taxon>
        <taxon>Pseudomonadales</taxon>
        <taxon>Pseudomonadaceae</taxon>
        <taxon>Pseudomonas</taxon>
    </lineage>
</organism>
<keyword evidence="3" id="KW-1185">Reference proteome</keyword>
<evidence type="ECO:0000313" key="3">
    <source>
        <dbReference type="Proteomes" id="UP001335100"/>
    </source>
</evidence>
<dbReference type="EMBL" id="JAZDQJ010000103">
    <property type="protein sequence ID" value="MEE1937806.1"/>
    <property type="molecule type" value="Genomic_DNA"/>
</dbReference>
<dbReference type="InterPro" id="IPR046779">
    <property type="entry name" value="LapA_adhesin_dom"/>
</dbReference>
<evidence type="ECO:0000259" key="1">
    <source>
        <dbReference type="Pfam" id="PF20579"/>
    </source>
</evidence>
<dbReference type="Pfam" id="PF20579">
    <property type="entry name" value="LapA"/>
    <property type="match status" value="2"/>
</dbReference>
<accession>A0ABU7I1W7</accession>
<protein>
    <submittedName>
        <fullName evidence="2">Immunoglobulin-like domain-containing protein</fullName>
    </submittedName>
</protein>
<proteinExistence type="predicted"/>